<dbReference type="EMBL" id="SWCI01000001">
    <property type="protein sequence ID" value="TKB51213.1"/>
    <property type="molecule type" value="Genomic_DNA"/>
</dbReference>
<organism evidence="2 3">
    <name type="scientific">Ferrimonas sediminicola</name>
    <dbReference type="NCBI Taxonomy" id="2569538"/>
    <lineage>
        <taxon>Bacteria</taxon>
        <taxon>Pseudomonadati</taxon>
        <taxon>Pseudomonadota</taxon>
        <taxon>Gammaproteobacteria</taxon>
        <taxon>Alteromonadales</taxon>
        <taxon>Ferrimonadaceae</taxon>
        <taxon>Ferrimonas</taxon>
    </lineage>
</organism>
<keyword evidence="3" id="KW-1185">Reference proteome</keyword>
<dbReference type="NCBIfam" id="TIGR02532">
    <property type="entry name" value="IV_pilin_GFxxxE"/>
    <property type="match status" value="1"/>
</dbReference>
<keyword evidence="1" id="KW-1133">Transmembrane helix</keyword>
<accession>A0A4U1BIN9</accession>
<dbReference type="OrthoDB" id="6385510at2"/>
<dbReference type="RefSeq" id="WP_136850557.1">
    <property type="nucleotide sequence ID" value="NZ_SWCI01000001.1"/>
</dbReference>
<dbReference type="InterPro" id="IPR012902">
    <property type="entry name" value="N_methyl_site"/>
</dbReference>
<dbReference type="InterPro" id="IPR045584">
    <property type="entry name" value="Pilin-like"/>
</dbReference>
<reference evidence="2 3" key="1">
    <citation type="submission" date="2019-04" db="EMBL/GenBank/DDBJ databases">
        <authorList>
            <person name="Hwang J.C."/>
        </authorList>
    </citation>
    <scope>NUCLEOTIDE SEQUENCE [LARGE SCALE GENOMIC DNA]</scope>
    <source>
        <strain evidence="2 3">IMCC35001</strain>
    </source>
</reference>
<name>A0A4U1BIN9_9GAMM</name>
<dbReference type="AlphaFoldDB" id="A0A4U1BIN9"/>
<evidence type="ECO:0000256" key="1">
    <source>
        <dbReference type="SAM" id="Phobius"/>
    </source>
</evidence>
<evidence type="ECO:0000313" key="3">
    <source>
        <dbReference type="Proteomes" id="UP000305674"/>
    </source>
</evidence>
<dbReference type="SUPFAM" id="SSF54523">
    <property type="entry name" value="Pili subunits"/>
    <property type="match status" value="1"/>
</dbReference>
<dbReference type="PROSITE" id="PS00409">
    <property type="entry name" value="PROKAR_NTER_METHYL"/>
    <property type="match status" value="1"/>
</dbReference>
<keyword evidence="1" id="KW-0812">Transmembrane</keyword>
<gene>
    <name evidence="2" type="ORF">FCL40_01255</name>
</gene>
<evidence type="ECO:0000313" key="2">
    <source>
        <dbReference type="EMBL" id="TKB51213.1"/>
    </source>
</evidence>
<keyword evidence="1" id="KW-0472">Membrane</keyword>
<dbReference type="Proteomes" id="UP000305674">
    <property type="component" value="Unassembled WGS sequence"/>
</dbReference>
<sequence length="160" mass="17167">MAGRQERGFTLIELVTTILLVTTLSVVALSRFLGADQFAVRATRDQLLAELSYLQQLSLARQNCSLNVASHGFWLDAGCGTPARLARQESCDSGDRVTNGVCLNDGVGLTFNGNRSFSITLDNRGRWPTCLAAGAPCRLTLTGSETLAVCIEPEGYIHGC</sequence>
<protein>
    <submittedName>
        <fullName evidence="2">Type II secretion system protein</fullName>
    </submittedName>
</protein>
<feature type="transmembrane region" description="Helical" evidence="1">
    <location>
        <begin position="12"/>
        <end position="33"/>
    </location>
</feature>
<comment type="caution">
    <text evidence="2">The sequence shown here is derived from an EMBL/GenBank/DDBJ whole genome shotgun (WGS) entry which is preliminary data.</text>
</comment>
<proteinExistence type="predicted"/>
<dbReference type="Pfam" id="PF07963">
    <property type="entry name" value="N_methyl"/>
    <property type="match status" value="1"/>
</dbReference>